<proteinExistence type="predicted"/>
<organism evidence="2 3">
    <name type="scientific">Haematococcus lacustris</name>
    <name type="common">Green alga</name>
    <name type="synonym">Haematococcus pluvialis</name>
    <dbReference type="NCBI Taxonomy" id="44745"/>
    <lineage>
        <taxon>Eukaryota</taxon>
        <taxon>Viridiplantae</taxon>
        <taxon>Chlorophyta</taxon>
        <taxon>core chlorophytes</taxon>
        <taxon>Chlorophyceae</taxon>
        <taxon>CS clade</taxon>
        <taxon>Chlamydomonadales</taxon>
        <taxon>Haematococcaceae</taxon>
        <taxon>Haematococcus</taxon>
    </lineage>
</organism>
<comment type="caution">
    <text evidence="2">The sequence shown here is derived from an EMBL/GenBank/DDBJ whole genome shotgun (WGS) entry which is preliminary data.</text>
</comment>
<dbReference type="Proteomes" id="UP000485058">
    <property type="component" value="Unassembled WGS sequence"/>
</dbReference>
<evidence type="ECO:0000313" key="3">
    <source>
        <dbReference type="Proteomes" id="UP000485058"/>
    </source>
</evidence>
<evidence type="ECO:0000313" key="2">
    <source>
        <dbReference type="EMBL" id="GFH17205.1"/>
    </source>
</evidence>
<name>A0A699Z6K7_HAELA</name>
<feature type="non-terminal residue" evidence="2">
    <location>
        <position position="1"/>
    </location>
</feature>
<evidence type="ECO:0000256" key="1">
    <source>
        <dbReference type="SAM" id="MobiDB-lite"/>
    </source>
</evidence>
<feature type="region of interest" description="Disordered" evidence="1">
    <location>
        <begin position="1"/>
        <end position="24"/>
    </location>
</feature>
<dbReference type="EMBL" id="BLLF01001112">
    <property type="protein sequence ID" value="GFH17205.1"/>
    <property type="molecule type" value="Genomic_DNA"/>
</dbReference>
<keyword evidence="3" id="KW-1185">Reference proteome</keyword>
<dbReference type="AlphaFoldDB" id="A0A699Z6K7"/>
<reference evidence="2 3" key="1">
    <citation type="submission" date="2020-02" db="EMBL/GenBank/DDBJ databases">
        <title>Draft genome sequence of Haematococcus lacustris strain NIES-144.</title>
        <authorList>
            <person name="Morimoto D."/>
            <person name="Nakagawa S."/>
            <person name="Yoshida T."/>
            <person name="Sawayama S."/>
        </authorList>
    </citation>
    <scope>NUCLEOTIDE SEQUENCE [LARGE SCALE GENOMIC DNA]</scope>
    <source>
        <strain evidence="2 3">NIES-144</strain>
    </source>
</reference>
<protein>
    <submittedName>
        <fullName evidence="2">Uncharacterized protein</fullName>
    </submittedName>
</protein>
<sequence>AAPVPAPTPVVVRTSPTTPKQGLAERKAQTLADLAQASVAKAVTPSRMGSVCGTPTVHRCDAAAAPTLSVLDYS</sequence>
<feature type="compositionally biased region" description="Low complexity" evidence="1">
    <location>
        <begin position="9"/>
        <end position="19"/>
    </location>
</feature>
<gene>
    <name evidence="2" type="ORF">HaLaN_13785</name>
</gene>
<accession>A0A699Z6K7</accession>